<proteinExistence type="predicted"/>
<feature type="region of interest" description="Disordered" evidence="1">
    <location>
        <begin position="71"/>
        <end position="92"/>
    </location>
</feature>
<evidence type="ECO:0000256" key="1">
    <source>
        <dbReference type="SAM" id="MobiDB-lite"/>
    </source>
</evidence>
<evidence type="ECO:0008006" key="5">
    <source>
        <dbReference type="Google" id="ProtNLM"/>
    </source>
</evidence>
<reference evidence="3" key="2">
    <citation type="submission" date="2021-04" db="EMBL/GenBank/DDBJ databases">
        <authorList>
            <person name="Gilroy R."/>
        </authorList>
    </citation>
    <scope>NUCLEOTIDE SEQUENCE</scope>
    <source>
        <strain evidence="3">ChiHejej3B27-3195</strain>
    </source>
</reference>
<feature type="transmembrane region" description="Helical" evidence="2">
    <location>
        <begin position="596"/>
        <end position="614"/>
    </location>
</feature>
<dbReference type="Proteomes" id="UP000824151">
    <property type="component" value="Unassembled WGS sequence"/>
</dbReference>
<keyword evidence="2" id="KW-0812">Transmembrane</keyword>
<feature type="transmembrane region" description="Helical" evidence="2">
    <location>
        <begin position="664"/>
        <end position="684"/>
    </location>
</feature>
<dbReference type="InterPro" id="IPR029044">
    <property type="entry name" value="Nucleotide-diphossugar_trans"/>
</dbReference>
<evidence type="ECO:0000256" key="2">
    <source>
        <dbReference type="SAM" id="Phobius"/>
    </source>
</evidence>
<feature type="transmembrane region" description="Helical" evidence="2">
    <location>
        <begin position="297"/>
        <end position="320"/>
    </location>
</feature>
<sequence>MNPGHLDPHIAAVVLHDGGDLRSAEEAADGVAATFHALSLQTRAPDTIIELDAPGYRAPSDLSRSARSHLLQEKDANARSSRRTSEAGSVTVPSTPLWRALERQLPHGFHPRPQWLWIVPAGAIPAADALEKLEDRLFTVTDESTHSDIQIIGAKQLHADSHAAEEADRLVDVGLYSARSAEVVSLTEPKELDQGQYDGRDAVPAVSAHGMLVHAPLFGDLGGFDPELPADYAAAHFCARAREVGAHVVIAPAARIYREHPDTPTSRRLSTGQLHRLGGMLYLPADQRRGQIRRRLAVAHPLLAPLLWLGMWVATGLRLLGLTAVKAPDAALGQFVTSVGALLNLAAVVRIRGFGRLGRRIMLERLARDEQITDERSVVRSGRATQREMQLSAEALREHRQAVLTAEAVALPQVESARSAGASRIARGTGDSEQDEESLLSVGAGEGEFDQMPSRRGGDRLALLLVLIGLTGLSLLAFRSLLGASVLGGGSSLPVSGSLPAVFANTVSLISAEGLGERAAADPFSVVALLLSAVTVGNASLVLLWVVILAMPLSALTAWWSAGTWTSTPTQRIIAALLWAAVPSMHIAMGQGRIGAVLVHVLIPVFAVALMRALRPGRRGGWEAATAAALLLAVITASAPALLIPAVLFSVIGALAMGRRGRPLWLVPLPSLAVALPMIGSAAVQGSNVIAVLLAEPGRALAGAPAPVWQQLLGFPEEFSAQSGLPGAAGGGAWLPEYFDGGFWSLRVALLIGAPLLILAVLGTISAGQRRAAAIVAAALALATLGYSALIKELSATQDGVSVIPGNPGPLVSVIIFCLLLAAISSLERLPQAWPRIGGSITPVVSTLLVFSVVASIGLWALPRVEPSAEPTGQPLTAVNSAPTLITDATARQIPA</sequence>
<organism evidence="3 4">
    <name type="scientific">Candidatus Nesterenkonia stercoripullorum</name>
    <dbReference type="NCBI Taxonomy" id="2838701"/>
    <lineage>
        <taxon>Bacteria</taxon>
        <taxon>Bacillati</taxon>
        <taxon>Actinomycetota</taxon>
        <taxon>Actinomycetes</taxon>
        <taxon>Micrococcales</taxon>
        <taxon>Micrococcaceae</taxon>
        <taxon>Nesterenkonia</taxon>
    </lineage>
</organism>
<keyword evidence="2" id="KW-1133">Transmembrane helix</keyword>
<reference evidence="3" key="1">
    <citation type="journal article" date="2021" name="PeerJ">
        <title>Extensive microbial diversity within the chicken gut microbiome revealed by metagenomics and culture.</title>
        <authorList>
            <person name="Gilroy R."/>
            <person name="Ravi A."/>
            <person name="Getino M."/>
            <person name="Pursley I."/>
            <person name="Horton D.L."/>
            <person name="Alikhan N.F."/>
            <person name="Baker D."/>
            <person name="Gharbi K."/>
            <person name="Hall N."/>
            <person name="Watson M."/>
            <person name="Adriaenssens E.M."/>
            <person name="Foster-Nyarko E."/>
            <person name="Jarju S."/>
            <person name="Secka A."/>
            <person name="Antonio M."/>
            <person name="Oren A."/>
            <person name="Chaudhuri R.R."/>
            <person name="La Ragione R."/>
            <person name="Hildebrand F."/>
            <person name="Pallen M.J."/>
        </authorList>
    </citation>
    <scope>NUCLEOTIDE SEQUENCE</scope>
    <source>
        <strain evidence="3">ChiHejej3B27-3195</strain>
    </source>
</reference>
<feature type="transmembrane region" description="Helical" evidence="2">
    <location>
        <begin position="839"/>
        <end position="862"/>
    </location>
</feature>
<comment type="caution">
    <text evidence="3">The sequence shown here is derived from an EMBL/GenBank/DDBJ whole genome shotgun (WGS) entry which is preliminary data.</text>
</comment>
<feature type="transmembrane region" description="Helical" evidence="2">
    <location>
        <begin position="461"/>
        <end position="481"/>
    </location>
</feature>
<gene>
    <name evidence="3" type="ORF">H9871_02765</name>
</gene>
<feature type="transmembrane region" description="Helical" evidence="2">
    <location>
        <begin position="744"/>
        <end position="765"/>
    </location>
</feature>
<protein>
    <recommendedName>
        <fullName evidence="5">Glycosyltransferase family 2 protein</fullName>
    </recommendedName>
</protein>
<dbReference type="EMBL" id="DXGD01000102">
    <property type="protein sequence ID" value="HIW99044.1"/>
    <property type="molecule type" value="Genomic_DNA"/>
</dbReference>
<feature type="transmembrane region" description="Helical" evidence="2">
    <location>
        <begin position="810"/>
        <end position="827"/>
    </location>
</feature>
<feature type="transmembrane region" description="Helical" evidence="2">
    <location>
        <begin position="332"/>
        <end position="351"/>
    </location>
</feature>
<evidence type="ECO:0000313" key="3">
    <source>
        <dbReference type="EMBL" id="HIW99044.1"/>
    </source>
</evidence>
<evidence type="ECO:0000313" key="4">
    <source>
        <dbReference type="Proteomes" id="UP000824151"/>
    </source>
</evidence>
<feature type="non-terminal residue" evidence="3">
    <location>
        <position position="896"/>
    </location>
</feature>
<keyword evidence="2" id="KW-0472">Membrane</keyword>
<feature type="transmembrane region" description="Helical" evidence="2">
    <location>
        <begin position="626"/>
        <end position="652"/>
    </location>
</feature>
<name>A0A9D1S092_9MICC</name>
<accession>A0A9D1S092</accession>
<dbReference type="Gene3D" id="3.90.550.10">
    <property type="entry name" value="Spore Coat Polysaccharide Biosynthesis Protein SpsA, Chain A"/>
    <property type="match status" value="1"/>
</dbReference>
<feature type="transmembrane region" description="Helical" evidence="2">
    <location>
        <begin position="772"/>
        <end position="790"/>
    </location>
</feature>
<dbReference type="AlphaFoldDB" id="A0A9D1S092"/>
<dbReference type="SUPFAM" id="SSF53448">
    <property type="entry name" value="Nucleotide-diphospho-sugar transferases"/>
    <property type="match status" value="1"/>
</dbReference>